<keyword evidence="3" id="KW-1185">Reference proteome</keyword>
<dbReference type="PANTHER" id="PTHR35391">
    <property type="entry name" value="C2H2-TYPE DOMAIN-CONTAINING PROTEIN-RELATED"/>
    <property type="match status" value="1"/>
</dbReference>
<accession>A0A6G1H6I8</accession>
<proteinExistence type="predicted"/>
<dbReference type="OrthoDB" id="3559580at2759"/>
<evidence type="ECO:0000313" key="2">
    <source>
        <dbReference type="EMBL" id="KAF1988836.1"/>
    </source>
</evidence>
<gene>
    <name evidence="2" type="ORF">K402DRAFT_327905</name>
</gene>
<feature type="non-terminal residue" evidence="2">
    <location>
        <position position="1"/>
    </location>
</feature>
<organism evidence="2 3">
    <name type="scientific">Aulographum hederae CBS 113979</name>
    <dbReference type="NCBI Taxonomy" id="1176131"/>
    <lineage>
        <taxon>Eukaryota</taxon>
        <taxon>Fungi</taxon>
        <taxon>Dikarya</taxon>
        <taxon>Ascomycota</taxon>
        <taxon>Pezizomycotina</taxon>
        <taxon>Dothideomycetes</taxon>
        <taxon>Pleosporomycetidae</taxon>
        <taxon>Aulographales</taxon>
        <taxon>Aulographaceae</taxon>
    </lineage>
</organism>
<reference evidence="2" key="1">
    <citation type="journal article" date="2020" name="Stud. Mycol.">
        <title>101 Dothideomycetes genomes: a test case for predicting lifestyles and emergence of pathogens.</title>
        <authorList>
            <person name="Haridas S."/>
            <person name="Albert R."/>
            <person name="Binder M."/>
            <person name="Bloem J."/>
            <person name="Labutti K."/>
            <person name="Salamov A."/>
            <person name="Andreopoulos B."/>
            <person name="Baker S."/>
            <person name="Barry K."/>
            <person name="Bills G."/>
            <person name="Bluhm B."/>
            <person name="Cannon C."/>
            <person name="Castanera R."/>
            <person name="Culley D."/>
            <person name="Daum C."/>
            <person name="Ezra D."/>
            <person name="Gonzalez J."/>
            <person name="Henrissat B."/>
            <person name="Kuo A."/>
            <person name="Liang C."/>
            <person name="Lipzen A."/>
            <person name="Lutzoni F."/>
            <person name="Magnuson J."/>
            <person name="Mondo S."/>
            <person name="Nolan M."/>
            <person name="Ohm R."/>
            <person name="Pangilinan J."/>
            <person name="Park H.-J."/>
            <person name="Ramirez L."/>
            <person name="Alfaro M."/>
            <person name="Sun H."/>
            <person name="Tritt A."/>
            <person name="Yoshinaga Y."/>
            <person name="Zwiers L.-H."/>
            <person name="Turgeon B."/>
            <person name="Goodwin S."/>
            <person name="Spatafora J."/>
            <person name="Crous P."/>
            <person name="Grigoriev I."/>
        </authorList>
    </citation>
    <scope>NUCLEOTIDE SEQUENCE</scope>
    <source>
        <strain evidence="2">CBS 113979</strain>
    </source>
</reference>
<dbReference type="Pfam" id="PF20233">
    <property type="entry name" value="DUF6590"/>
    <property type="match status" value="1"/>
</dbReference>
<name>A0A6G1H6I8_9PEZI</name>
<dbReference type="EMBL" id="ML977147">
    <property type="protein sequence ID" value="KAF1988836.1"/>
    <property type="molecule type" value="Genomic_DNA"/>
</dbReference>
<dbReference type="PANTHER" id="PTHR35391:SF5">
    <property type="entry name" value="DUF6590 DOMAIN-CONTAINING PROTEIN"/>
    <property type="match status" value="1"/>
</dbReference>
<feature type="domain" description="DUF6590" evidence="1">
    <location>
        <begin position="1"/>
        <end position="113"/>
    </location>
</feature>
<sequence length="125" mass="14310">SKIRWFVIIKSGNRCCSCLSIQTYDMQGTAKHGLVKKQHSIIHTDSIPPSPSPYEEPHGVEEGMLNPIRVKPTQRGAKLDPMSRVCYSKVYTVEHNVKVKEFGNVDAGSINLFKNQFRYVWDRME</sequence>
<dbReference type="InterPro" id="IPR046497">
    <property type="entry name" value="DUF6590"/>
</dbReference>
<dbReference type="Proteomes" id="UP000800041">
    <property type="component" value="Unassembled WGS sequence"/>
</dbReference>
<protein>
    <recommendedName>
        <fullName evidence="1">DUF6590 domain-containing protein</fullName>
    </recommendedName>
</protein>
<evidence type="ECO:0000313" key="3">
    <source>
        <dbReference type="Proteomes" id="UP000800041"/>
    </source>
</evidence>
<dbReference type="AlphaFoldDB" id="A0A6G1H6I8"/>
<evidence type="ECO:0000259" key="1">
    <source>
        <dbReference type="Pfam" id="PF20233"/>
    </source>
</evidence>